<dbReference type="SFLD" id="SFLDG00363">
    <property type="entry name" value="AMPS_(cytGST):_Alpha-__Mu-__Pi"/>
    <property type="match status" value="1"/>
</dbReference>
<dbReference type="InterPro" id="IPR004045">
    <property type="entry name" value="Glutathione_S-Trfase_N"/>
</dbReference>
<dbReference type="PANTHER" id="PTHR11571">
    <property type="entry name" value="GLUTATHIONE S-TRANSFERASE"/>
    <property type="match status" value="1"/>
</dbReference>
<protein>
    <submittedName>
        <fullName evidence="5">Glutathione S-transferase</fullName>
    </submittedName>
</protein>
<dbReference type="SUPFAM" id="SSF52833">
    <property type="entry name" value="Thioredoxin-like"/>
    <property type="match status" value="1"/>
</dbReference>
<organism evidence="5">
    <name type="scientific">Magallana gigas</name>
    <name type="common">Pacific oyster</name>
    <name type="synonym">Crassostrea gigas</name>
    <dbReference type="NCBI Taxonomy" id="29159"/>
    <lineage>
        <taxon>Eukaryota</taxon>
        <taxon>Metazoa</taxon>
        <taxon>Spiralia</taxon>
        <taxon>Lophotrochozoa</taxon>
        <taxon>Mollusca</taxon>
        <taxon>Bivalvia</taxon>
        <taxon>Autobranchia</taxon>
        <taxon>Pteriomorphia</taxon>
        <taxon>Ostreida</taxon>
        <taxon>Ostreoidea</taxon>
        <taxon>Ostreidae</taxon>
        <taxon>Magallana</taxon>
    </lineage>
</organism>
<keyword evidence="7" id="KW-1185">Reference proteome</keyword>
<dbReference type="InterPro" id="IPR040079">
    <property type="entry name" value="Glutathione_S-Trfase"/>
</dbReference>
<dbReference type="SFLD" id="SFLDS00019">
    <property type="entry name" value="Glutathione_Transferase_(cytos"/>
    <property type="match status" value="1"/>
</dbReference>
<dbReference type="EnsemblMetazoa" id="G21917.3">
    <property type="protein sequence ID" value="G21917.3:cds"/>
    <property type="gene ID" value="G21917"/>
</dbReference>
<evidence type="ECO:0000256" key="2">
    <source>
        <dbReference type="ARBA" id="ARBA00022613"/>
    </source>
</evidence>
<dbReference type="PROSITE" id="PS50405">
    <property type="entry name" value="GST_CTER"/>
    <property type="match status" value="1"/>
</dbReference>
<evidence type="ECO:0000313" key="6">
    <source>
        <dbReference type="EnsemblMetazoa" id="G21917.2:cds"/>
    </source>
</evidence>
<dbReference type="GO" id="GO:0004364">
    <property type="term" value="F:glutathione transferase activity"/>
    <property type="evidence" value="ECO:0007669"/>
    <property type="project" value="TreeGrafter"/>
</dbReference>
<evidence type="ECO:0000259" key="3">
    <source>
        <dbReference type="PROSITE" id="PS50404"/>
    </source>
</evidence>
<dbReference type="Gene3D" id="3.40.30.10">
    <property type="entry name" value="Glutaredoxin"/>
    <property type="match status" value="1"/>
</dbReference>
<evidence type="ECO:0000256" key="1">
    <source>
        <dbReference type="ARBA" id="ARBA00007409"/>
    </source>
</evidence>
<dbReference type="Pfam" id="PF14497">
    <property type="entry name" value="GST_C_3"/>
    <property type="match status" value="1"/>
</dbReference>
<dbReference type="InterPro" id="IPR036282">
    <property type="entry name" value="Glutathione-S-Trfase_C_sf"/>
</dbReference>
<gene>
    <name evidence="5" type="ORF">CGI_10015807</name>
</gene>
<name>K1QS71_MAGGI</name>
<dbReference type="EnsemblMetazoa" id="G21917.4">
    <property type="protein sequence ID" value="G21917.4:cds"/>
    <property type="gene ID" value="G21917"/>
</dbReference>
<dbReference type="PROSITE" id="PS50404">
    <property type="entry name" value="GST_NTER"/>
    <property type="match status" value="1"/>
</dbReference>
<dbReference type="GO" id="GO:0006749">
    <property type="term" value="P:glutathione metabolic process"/>
    <property type="evidence" value="ECO:0007669"/>
    <property type="project" value="TreeGrafter"/>
</dbReference>
<evidence type="ECO:0000313" key="7">
    <source>
        <dbReference type="Proteomes" id="UP000005408"/>
    </source>
</evidence>
<keyword evidence="5" id="KW-0808">Transferase</keyword>
<dbReference type="GO" id="GO:0005212">
    <property type="term" value="F:structural constituent of eye lens"/>
    <property type="evidence" value="ECO:0007669"/>
    <property type="project" value="UniProtKB-KW"/>
</dbReference>
<dbReference type="EMBL" id="JH818255">
    <property type="protein sequence ID" value="EKC39762.1"/>
    <property type="molecule type" value="Genomic_DNA"/>
</dbReference>
<dbReference type="FunFam" id="3.40.30.10:FF:000258">
    <property type="entry name" value="Glutathione S-transferase"/>
    <property type="match status" value="1"/>
</dbReference>
<feature type="domain" description="GST N-terminal" evidence="3">
    <location>
        <begin position="2"/>
        <end position="79"/>
    </location>
</feature>
<dbReference type="HOGENOM" id="CLU_039475_1_1_1"/>
<dbReference type="AlphaFoldDB" id="K1QS71"/>
<dbReference type="Pfam" id="PF02798">
    <property type="entry name" value="GST_N"/>
    <property type="match status" value="1"/>
</dbReference>
<dbReference type="CDD" id="cd03039">
    <property type="entry name" value="GST_N_Sigma_like"/>
    <property type="match status" value="1"/>
</dbReference>
<dbReference type="OMA" id="APYNQLP"/>
<dbReference type="CDD" id="cd03192">
    <property type="entry name" value="GST_C_Sigma_like"/>
    <property type="match status" value="1"/>
</dbReference>
<dbReference type="Gene3D" id="1.20.1050.10">
    <property type="match status" value="1"/>
</dbReference>
<dbReference type="EnsemblMetazoa" id="G21917.2">
    <property type="protein sequence ID" value="G21917.2:cds"/>
    <property type="gene ID" value="G21917"/>
</dbReference>
<reference evidence="6" key="2">
    <citation type="submission" date="2022-08" db="UniProtKB">
        <authorList>
            <consortium name="EnsemblMetazoa"/>
        </authorList>
    </citation>
    <scope>IDENTIFICATION</scope>
    <source>
        <strain evidence="6">05x7-T-G4-1.051#20</strain>
    </source>
</reference>
<dbReference type="SUPFAM" id="SSF47616">
    <property type="entry name" value="GST C-terminal domain-like"/>
    <property type="match status" value="1"/>
</dbReference>
<evidence type="ECO:0000313" key="5">
    <source>
        <dbReference type="EMBL" id="EKC39762.1"/>
    </source>
</evidence>
<accession>K1QS71</accession>
<dbReference type="InterPro" id="IPR036249">
    <property type="entry name" value="Thioredoxin-like_sf"/>
</dbReference>
<comment type="similarity">
    <text evidence="1">Belongs to the GST superfamily.</text>
</comment>
<reference evidence="5" key="1">
    <citation type="journal article" date="2012" name="Nature">
        <title>The oyster genome reveals stress adaptation and complexity of shell formation.</title>
        <authorList>
            <person name="Zhang G."/>
            <person name="Fang X."/>
            <person name="Guo X."/>
            <person name="Li L."/>
            <person name="Luo R."/>
            <person name="Xu F."/>
            <person name="Yang P."/>
            <person name="Zhang L."/>
            <person name="Wang X."/>
            <person name="Qi H."/>
            <person name="Xiong Z."/>
            <person name="Que H."/>
            <person name="Xie Y."/>
            <person name="Holland P.W."/>
            <person name="Paps J."/>
            <person name="Zhu Y."/>
            <person name="Wu F."/>
            <person name="Chen Y."/>
            <person name="Wang J."/>
            <person name="Peng C."/>
            <person name="Meng J."/>
            <person name="Yang L."/>
            <person name="Liu J."/>
            <person name="Wen B."/>
            <person name="Zhang N."/>
            <person name="Huang Z."/>
            <person name="Zhu Q."/>
            <person name="Feng Y."/>
            <person name="Mount A."/>
            <person name="Hedgecock D."/>
            <person name="Xu Z."/>
            <person name="Liu Y."/>
            <person name="Domazet-Loso T."/>
            <person name="Du Y."/>
            <person name="Sun X."/>
            <person name="Zhang S."/>
            <person name="Liu B."/>
            <person name="Cheng P."/>
            <person name="Jiang X."/>
            <person name="Li J."/>
            <person name="Fan D."/>
            <person name="Wang W."/>
            <person name="Fu W."/>
            <person name="Wang T."/>
            <person name="Wang B."/>
            <person name="Zhang J."/>
            <person name="Peng Z."/>
            <person name="Li Y."/>
            <person name="Li N."/>
            <person name="Wang J."/>
            <person name="Chen M."/>
            <person name="He Y."/>
            <person name="Tan F."/>
            <person name="Song X."/>
            <person name="Zheng Q."/>
            <person name="Huang R."/>
            <person name="Yang H."/>
            <person name="Du X."/>
            <person name="Chen L."/>
            <person name="Yang M."/>
            <person name="Gaffney P.M."/>
            <person name="Wang S."/>
            <person name="Luo L."/>
            <person name="She Z."/>
            <person name="Ming Y."/>
            <person name="Huang W."/>
            <person name="Zhang S."/>
            <person name="Huang B."/>
            <person name="Zhang Y."/>
            <person name="Qu T."/>
            <person name="Ni P."/>
            <person name="Miao G."/>
            <person name="Wang J."/>
            <person name="Wang Q."/>
            <person name="Steinberg C.E."/>
            <person name="Wang H."/>
            <person name="Li N."/>
            <person name="Qian L."/>
            <person name="Zhang G."/>
            <person name="Li Y."/>
            <person name="Yang H."/>
            <person name="Liu X."/>
            <person name="Wang J."/>
            <person name="Yin Y."/>
            <person name="Wang J."/>
        </authorList>
    </citation>
    <scope>NUCLEOTIDE SEQUENCE [LARGE SCALE GENOMIC DNA]</scope>
    <source>
        <strain evidence="5">05x7-T-G4-1.051#20</strain>
    </source>
</reference>
<dbReference type="SFLD" id="SFLDG01205">
    <property type="entry name" value="AMPS.1"/>
    <property type="match status" value="1"/>
</dbReference>
<dbReference type="InterPro" id="IPR004046">
    <property type="entry name" value="GST_C"/>
</dbReference>
<dbReference type="PANTHER" id="PTHR11571:SF150">
    <property type="entry name" value="GLUTATHIONE S-TRANSFERASE"/>
    <property type="match status" value="1"/>
</dbReference>
<dbReference type="EnsemblMetazoa" id="G21917.5">
    <property type="protein sequence ID" value="G21917.5:cds"/>
    <property type="gene ID" value="G21917"/>
</dbReference>
<keyword evidence="2" id="KW-0273">Eye lens protein</keyword>
<dbReference type="InterPro" id="IPR050213">
    <property type="entry name" value="GST_superfamily"/>
</dbReference>
<feature type="domain" description="GST C-terminal" evidence="4">
    <location>
        <begin position="81"/>
        <end position="207"/>
    </location>
</feature>
<evidence type="ECO:0000259" key="4">
    <source>
        <dbReference type="PROSITE" id="PS50405"/>
    </source>
</evidence>
<dbReference type="OrthoDB" id="414243at2759"/>
<sequence length="207" mass="23891">MPKFVLHYFDARGRGEPARLLFAVAGIPFQDRRVSQEEWPAIKPKIPGGTLPYLEVEGVGITQSMVIYRHLARLFGLDGDTVLDKAHVEEITEYLIEMKIKYMSGLAFPPKDDEEKLKQLKEEFMTKLQACCCQIDRILQTNKSTEGWAVGKKLTFADIMMFEAFEHVLSSMPEVLDKYPRIQKCRKKLQSLKKLQEYLSKRKVTAF</sequence>
<dbReference type="InterPro" id="IPR010987">
    <property type="entry name" value="Glutathione-S-Trfase_C-like"/>
</dbReference>
<proteinExistence type="inferred from homology"/>
<dbReference type="Proteomes" id="UP000005408">
    <property type="component" value="Unassembled WGS sequence"/>
</dbReference>